<feature type="compositionally biased region" description="Polar residues" evidence="1">
    <location>
        <begin position="1"/>
        <end position="10"/>
    </location>
</feature>
<dbReference type="OrthoDB" id="3549294at2759"/>
<gene>
    <name evidence="2" type="ORF">TOPH_03868</name>
</gene>
<reference evidence="2 3" key="1">
    <citation type="journal article" date="2015" name="BMC Genomics">
        <title>The genome of the truffle-parasite Tolypocladium ophioglossoides and the evolution of antifungal peptaibiotics.</title>
        <authorList>
            <person name="Quandt C.A."/>
            <person name="Bushley K.E."/>
            <person name="Spatafora J.W."/>
        </authorList>
    </citation>
    <scope>NUCLEOTIDE SEQUENCE [LARGE SCALE GENOMIC DNA]</scope>
    <source>
        <strain evidence="2 3">CBS 100239</strain>
    </source>
</reference>
<organism evidence="2 3">
    <name type="scientific">Tolypocladium ophioglossoides (strain CBS 100239)</name>
    <name type="common">Snaketongue truffleclub</name>
    <name type="synonym">Elaphocordyceps ophioglossoides</name>
    <dbReference type="NCBI Taxonomy" id="1163406"/>
    <lineage>
        <taxon>Eukaryota</taxon>
        <taxon>Fungi</taxon>
        <taxon>Dikarya</taxon>
        <taxon>Ascomycota</taxon>
        <taxon>Pezizomycotina</taxon>
        <taxon>Sordariomycetes</taxon>
        <taxon>Hypocreomycetidae</taxon>
        <taxon>Hypocreales</taxon>
        <taxon>Ophiocordycipitaceae</taxon>
        <taxon>Tolypocladium</taxon>
    </lineage>
</organism>
<keyword evidence="3" id="KW-1185">Reference proteome</keyword>
<dbReference type="Proteomes" id="UP000036947">
    <property type="component" value="Unassembled WGS sequence"/>
</dbReference>
<sequence>MTDYVGTQSCGDGASETVPSDDIPESLGESLSTTTGTSDPEMLIGAEDDSLIPTTVDIQRVFQEGRETWTQFVNLAKSLPPNSVPAGLADPSVMLKDIPALPKKLPKRGILTGQPVWYISNPEHQDARQDGEWNSEHVRGQQKDFILSAPGPIECTMSSRPDFVYFGHASQSRDRPPAPPEGVSLLTLCWSYIISARFAELKGMNLVYTSNFIRPRISRRPLAKRDNIALRFESPVSHQFIRWLCAILAPKPGWCGEKGDTLPWAAFCSGDSRTRLSEDPTTGQFIISLDQPISFGSNVPPPTSDQATDFLIELCTRDGLGPAKSSDGKAEVLSPPTAAFFAALAIPFYQHVKLRPQFPIPALKRRKIDPAQLEPLRQYVTDLRYYMTLSLHPRTLGSVIWSIFWQPEIECNLVSPWLSAIFSVIRPIIRSCNLALLAKTFAFRRPRVALWWLGIFLLGNPTPLNWIATYLETLEERFGFGSMAPPDVSAAAWVGSPQSFLDDDMLREYTNRTDLVPRADILRIRHDLRLRDSASLPLSWRPFGSFSKSSVELELWPLLECGIPRRYLHWEWWVKADQGLVRDTQLGFQKDTGRFTKDVPDRLEMVRASDHGVVDDIKLIPSKNSTLRMMSYCLMDASGDRGADISAVVGSNSHRWLKGWRGLE</sequence>
<evidence type="ECO:0000313" key="2">
    <source>
        <dbReference type="EMBL" id="KND91545.1"/>
    </source>
</evidence>
<feature type="region of interest" description="Disordered" evidence="1">
    <location>
        <begin position="1"/>
        <end position="43"/>
    </location>
</feature>
<proteinExistence type="predicted"/>
<feature type="compositionally biased region" description="Low complexity" evidence="1">
    <location>
        <begin position="25"/>
        <end position="38"/>
    </location>
</feature>
<comment type="caution">
    <text evidence="2">The sequence shown here is derived from an EMBL/GenBank/DDBJ whole genome shotgun (WGS) entry which is preliminary data.</text>
</comment>
<dbReference type="AlphaFoldDB" id="A0A0L0NCU0"/>
<accession>A0A0L0NCU0</accession>
<protein>
    <submittedName>
        <fullName evidence="2">Uncharacterized protein</fullName>
    </submittedName>
</protein>
<evidence type="ECO:0000256" key="1">
    <source>
        <dbReference type="SAM" id="MobiDB-lite"/>
    </source>
</evidence>
<name>A0A0L0NCU0_TOLOC</name>
<evidence type="ECO:0000313" key="3">
    <source>
        <dbReference type="Proteomes" id="UP000036947"/>
    </source>
</evidence>
<dbReference type="EMBL" id="LFRF01000008">
    <property type="protein sequence ID" value="KND91545.1"/>
    <property type="molecule type" value="Genomic_DNA"/>
</dbReference>